<protein>
    <recommendedName>
        <fullName evidence="2">NACHT domain-containing protein</fullName>
    </recommendedName>
</protein>
<dbReference type="InterPro" id="IPR027417">
    <property type="entry name" value="P-loop_NTPase"/>
</dbReference>
<dbReference type="eggNOG" id="COG5635">
    <property type="taxonomic scope" value="Bacteria"/>
</dbReference>
<organism evidence="3 4">
    <name type="scientific">Crinalium epipsammum PCC 9333</name>
    <dbReference type="NCBI Taxonomy" id="1173022"/>
    <lineage>
        <taxon>Bacteria</taxon>
        <taxon>Bacillati</taxon>
        <taxon>Cyanobacteriota</taxon>
        <taxon>Cyanophyceae</taxon>
        <taxon>Gomontiellales</taxon>
        <taxon>Gomontiellaceae</taxon>
        <taxon>Crinalium</taxon>
    </lineage>
</organism>
<keyword evidence="4" id="KW-1185">Reference proteome</keyword>
<feature type="transmembrane region" description="Helical" evidence="1">
    <location>
        <begin position="374"/>
        <end position="392"/>
    </location>
</feature>
<dbReference type="RefSeq" id="WP_015202240.1">
    <property type="nucleotide sequence ID" value="NC_019753.1"/>
</dbReference>
<gene>
    <name evidence="3" type="ORF">Cri9333_1217</name>
</gene>
<sequence length="479" mass="55636">MTKISPQPITQMIIPHNGVVSATKQASDKNREQLIQKVKLEVKQRLDGCLHTAIQISLQRNQPQQVQRLSDVDVKIGRRSTYRLSPDISITQVFDDTAGRLLILGALGTGKTTTLLELAKDLIIRAENNHQYPLPVLFNLSDWKDDNQAIADWLVNQLHFKYGIKVLIGNQWIEQQQILPLLDGLDELELSQQERCIHAINQLLQRYNPPKYIVVCTRLEAYKNYKTWLRLNGAVYLRPLNELQIQEYLLSSRSRELWENLKTERELLALAKIPVMLCMMTFAYEDILMHSWKRLNSRSDRTVYLLNAYIRRMLTRNISSSWYRRGKQPSSDQTRRWLTWLAQKMQQQNQIEFAVESMHASWLLTPIQKKKYNLGIRLSFGIIVTLISVLLAKIISGWITAIIIGLIAGIIAGFVAMLIPSIPIIEDFTLRLILLWDGYTPWNYVRFLNYASERLLLQKAGDRYRFIHAILQDHFAKMS</sequence>
<dbReference type="InterPro" id="IPR007111">
    <property type="entry name" value="NACHT_NTPase"/>
</dbReference>
<dbReference type="AlphaFoldDB" id="K9VVJ3"/>
<keyword evidence="1" id="KW-1133">Transmembrane helix</keyword>
<name>K9VVJ3_9CYAN</name>
<dbReference type="KEGG" id="cep:Cri9333_1217"/>
<dbReference type="Gene3D" id="3.40.50.300">
    <property type="entry name" value="P-loop containing nucleotide triphosphate hydrolases"/>
    <property type="match status" value="1"/>
</dbReference>
<evidence type="ECO:0000313" key="4">
    <source>
        <dbReference type="Proteomes" id="UP000010472"/>
    </source>
</evidence>
<proteinExistence type="predicted"/>
<dbReference type="EMBL" id="CP003620">
    <property type="protein sequence ID" value="AFZ12118.1"/>
    <property type="molecule type" value="Genomic_DNA"/>
</dbReference>
<evidence type="ECO:0000259" key="2">
    <source>
        <dbReference type="Pfam" id="PF05729"/>
    </source>
</evidence>
<dbReference type="SUPFAM" id="SSF52540">
    <property type="entry name" value="P-loop containing nucleoside triphosphate hydrolases"/>
    <property type="match status" value="1"/>
</dbReference>
<evidence type="ECO:0000256" key="1">
    <source>
        <dbReference type="SAM" id="Phobius"/>
    </source>
</evidence>
<dbReference type="Proteomes" id="UP000010472">
    <property type="component" value="Chromosome"/>
</dbReference>
<keyword evidence="1" id="KW-0812">Transmembrane</keyword>
<keyword evidence="1" id="KW-0472">Membrane</keyword>
<evidence type="ECO:0000313" key="3">
    <source>
        <dbReference type="EMBL" id="AFZ12118.1"/>
    </source>
</evidence>
<dbReference type="STRING" id="1173022.Cri9333_1217"/>
<feature type="transmembrane region" description="Helical" evidence="1">
    <location>
        <begin position="398"/>
        <end position="419"/>
    </location>
</feature>
<reference evidence="3 4" key="1">
    <citation type="submission" date="2012-06" db="EMBL/GenBank/DDBJ databases">
        <title>Finished chromosome of genome of Crinalium epipsammum PCC 9333.</title>
        <authorList>
            <consortium name="US DOE Joint Genome Institute"/>
            <person name="Gugger M."/>
            <person name="Coursin T."/>
            <person name="Rippka R."/>
            <person name="Tandeau De Marsac N."/>
            <person name="Huntemann M."/>
            <person name="Wei C.-L."/>
            <person name="Han J."/>
            <person name="Detter J.C."/>
            <person name="Han C."/>
            <person name="Tapia R."/>
            <person name="Davenport K."/>
            <person name="Daligault H."/>
            <person name="Erkkila T."/>
            <person name="Gu W."/>
            <person name="Munk A.C.C."/>
            <person name="Teshima H."/>
            <person name="Xu Y."/>
            <person name="Chain P."/>
            <person name="Chen A."/>
            <person name="Krypides N."/>
            <person name="Mavromatis K."/>
            <person name="Markowitz V."/>
            <person name="Szeto E."/>
            <person name="Ivanova N."/>
            <person name="Mikhailova N."/>
            <person name="Ovchinnikova G."/>
            <person name="Pagani I."/>
            <person name="Pati A."/>
            <person name="Goodwin L."/>
            <person name="Peters L."/>
            <person name="Pitluck S."/>
            <person name="Woyke T."/>
            <person name="Kerfeld C."/>
        </authorList>
    </citation>
    <scope>NUCLEOTIDE SEQUENCE [LARGE SCALE GENOMIC DNA]</scope>
    <source>
        <strain evidence="3 4">PCC 9333</strain>
    </source>
</reference>
<dbReference type="HOGENOM" id="CLU_015799_1_0_3"/>
<dbReference type="Pfam" id="PF05729">
    <property type="entry name" value="NACHT"/>
    <property type="match status" value="1"/>
</dbReference>
<accession>K9VVJ3</accession>
<dbReference type="PATRIC" id="fig|1173022.3.peg.1320"/>
<feature type="domain" description="NACHT" evidence="2">
    <location>
        <begin position="101"/>
        <end position="250"/>
    </location>
</feature>